<reference evidence="1 2" key="1">
    <citation type="submission" date="2021-03" db="EMBL/GenBank/DDBJ databases">
        <title>novel species isolated from a fishpond in China.</title>
        <authorList>
            <person name="Lu H."/>
            <person name="Cai Z."/>
        </authorList>
    </citation>
    <scope>NUCLEOTIDE SEQUENCE [LARGE SCALE GENOMIC DNA]</scope>
    <source>
        <strain evidence="1 2">H41</strain>
    </source>
</reference>
<dbReference type="RefSeq" id="WP_206579553.1">
    <property type="nucleotide sequence ID" value="NZ_JAFKCT010000008.1"/>
</dbReference>
<keyword evidence="2" id="KW-1185">Reference proteome</keyword>
<gene>
    <name evidence="1" type="ORF">J0A68_17660</name>
</gene>
<dbReference type="Gene3D" id="3.30.450.40">
    <property type="match status" value="1"/>
</dbReference>
<proteinExistence type="predicted"/>
<dbReference type="EMBL" id="JAFKCT010000008">
    <property type="protein sequence ID" value="MBN7812786.1"/>
    <property type="molecule type" value="Genomic_DNA"/>
</dbReference>
<dbReference type="InterPro" id="IPR029016">
    <property type="entry name" value="GAF-like_dom_sf"/>
</dbReference>
<accession>A0ABS3C8A3</accession>
<protein>
    <submittedName>
        <fullName evidence="1">GAF domain-containing protein</fullName>
    </submittedName>
</protein>
<dbReference type="Proteomes" id="UP000664317">
    <property type="component" value="Unassembled WGS sequence"/>
</dbReference>
<comment type="caution">
    <text evidence="1">The sequence shown here is derived from an EMBL/GenBank/DDBJ whole genome shotgun (WGS) entry which is preliminary data.</text>
</comment>
<evidence type="ECO:0000313" key="2">
    <source>
        <dbReference type="Proteomes" id="UP000664317"/>
    </source>
</evidence>
<evidence type="ECO:0000313" key="1">
    <source>
        <dbReference type="EMBL" id="MBN7812786.1"/>
    </source>
</evidence>
<organism evidence="1 2">
    <name type="scientific">Algoriphagus oliviformis</name>
    <dbReference type="NCBI Taxonomy" id="2811231"/>
    <lineage>
        <taxon>Bacteria</taxon>
        <taxon>Pseudomonadati</taxon>
        <taxon>Bacteroidota</taxon>
        <taxon>Cytophagia</taxon>
        <taxon>Cytophagales</taxon>
        <taxon>Cyclobacteriaceae</taxon>
        <taxon>Algoriphagus</taxon>
    </lineage>
</organism>
<name>A0ABS3C8A3_9BACT</name>
<sequence length="786" mass="90224">MTDTPYSAHLDFQLLFSQWEKRADVSKADTCLYRDLINRIKQFPDLNQSPVDPEALKKQENFLGFGLILGSLFPMSGQEEKRILALAAPFDMQPVYSTPAFKDLFLNEDGSIKIPENLDLGKIQFSKVVNLYSRIIDQVYGIKINQSHPLVFKYRDSNGILRHFQIRMNFQFVQVTAKGPLPDILEKSQICTSTSPDHYEVENWQKFLPLSLFEFKGFLLLEADEITVSQSVATLNEAVLNQEDISSQEFAAVVEDSVKSLIGVSEIKVGLASLQQVKGKLVFSPSRLANSYILKMLCEPGTERPYQGVLDFLSAIQKPVLLNELSVEYPESKFMGKVIELGVKEVILYPLKHKGDLVGLLEICSLRDEAFEPIMLHHLDMLAPSLSIAFNKQAELLDSKIKSIIRKKFTAIHPVVEWKFDEIALDYVLEEERGHTPEIPPINFQEVFPLYGAVDVKNSSQERNNAIQRDLLIQLGLAKNVVEKARSLHYLPLLDRMVEKIEEFERRIQLILVSEEEVRITEFFMLDFEPTFKHLSESFPDLLPSVQEYFQAVDPQMGVVYIHRKAFEESLKEINLLVGKYLDSEETKIQRMFPHYFEKFKTDGIEYNIYIGQSLVKDRVFDPIYLKNLRLWQLQTLIEIVNLVAEKSPALDVSLETTQLILAHSAPLTISFRLDERKFDVEGAYNIRYEIIKKRIDKALIKGTNERLVQPGKIAIVYSQPKDAKEYLDFIQFFQNRQLLEDQVEQLELDDMQGVHGMKAIRVTVAPKGRLNLDGTSELVSESEER</sequence>